<organism evidence="9 10">
    <name type="scientific">Dothidotthia symphoricarpi CBS 119687</name>
    <dbReference type="NCBI Taxonomy" id="1392245"/>
    <lineage>
        <taxon>Eukaryota</taxon>
        <taxon>Fungi</taxon>
        <taxon>Dikarya</taxon>
        <taxon>Ascomycota</taxon>
        <taxon>Pezizomycotina</taxon>
        <taxon>Dothideomycetes</taxon>
        <taxon>Pleosporomycetidae</taxon>
        <taxon>Pleosporales</taxon>
        <taxon>Dothidotthiaceae</taxon>
        <taxon>Dothidotthia</taxon>
    </lineage>
</organism>
<reference evidence="9" key="1">
    <citation type="journal article" date="2020" name="Stud. Mycol.">
        <title>101 Dothideomycetes genomes: a test case for predicting lifestyles and emergence of pathogens.</title>
        <authorList>
            <person name="Haridas S."/>
            <person name="Albert R."/>
            <person name="Binder M."/>
            <person name="Bloem J."/>
            <person name="Labutti K."/>
            <person name="Salamov A."/>
            <person name="Andreopoulos B."/>
            <person name="Baker S."/>
            <person name="Barry K."/>
            <person name="Bills G."/>
            <person name="Bluhm B."/>
            <person name="Cannon C."/>
            <person name="Castanera R."/>
            <person name="Culley D."/>
            <person name="Daum C."/>
            <person name="Ezra D."/>
            <person name="Gonzalez J."/>
            <person name="Henrissat B."/>
            <person name="Kuo A."/>
            <person name="Liang C."/>
            <person name="Lipzen A."/>
            <person name="Lutzoni F."/>
            <person name="Magnuson J."/>
            <person name="Mondo S."/>
            <person name="Nolan M."/>
            <person name="Ohm R."/>
            <person name="Pangilinan J."/>
            <person name="Park H.-J."/>
            <person name="Ramirez L."/>
            <person name="Alfaro M."/>
            <person name="Sun H."/>
            <person name="Tritt A."/>
            <person name="Yoshinaga Y."/>
            <person name="Zwiers L.-H."/>
            <person name="Turgeon B."/>
            <person name="Goodwin S."/>
            <person name="Spatafora J."/>
            <person name="Crous P."/>
            <person name="Grigoriev I."/>
        </authorList>
    </citation>
    <scope>NUCLEOTIDE SEQUENCE</scope>
    <source>
        <strain evidence="9">CBS 119687</strain>
    </source>
</reference>
<dbReference type="PANTHER" id="PTHR33048:SF42">
    <property type="entry name" value="INTEGRAL MEMBRANE PROTEIN"/>
    <property type="match status" value="1"/>
</dbReference>
<evidence type="ECO:0000313" key="9">
    <source>
        <dbReference type="EMBL" id="KAF2132990.1"/>
    </source>
</evidence>
<keyword evidence="10" id="KW-1185">Reference proteome</keyword>
<dbReference type="InterPro" id="IPR049326">
    <property type="entry name" value="Rhodopsin_dom_fungi"/>
</dbReference>
<comment type="similarity">
    <text evidence="5">Belongs to the SAT4 family.</text>
</comment>
<evidence type="ECO:0000256" key="7">
    <source>
        <dbReference type="SAM" id="Phobius"/>
    </source>
</evidence>
<evidence type="ECO:0000256" key="1">
    <source>
        <dbReference type="ARBA" id="ARBA00004141"/>
    </source>
</evidence>
<dbReference type="RefSeq" id="XP_033527377.1">
    <property type="nucleotide sequence ID" value="XM_033665578.1"/>
</dbReference>
<feature type="transmembrane region" description="Helical" evidence="7">
    <location>
        <begin position="85"/>
        <end position="109"/>
    </location>
</feature>
<dbReference type="Proteomes" id="UP000799771">
    <property type="component" value="Unassembled WGS sequence"/>
</dbReference>
<feature type="transmembrane region" description="Helical" evidence="7">
    <location>
        <begin position="201"/>
        <end position="222"/>
    </location>
</feature>
<dbReference type="AlphaFoldDB" id="A0A6A6AMH3"/>
<gene>
    <name evidence="9" type="ORF">P153DRAFT_333811</name>
</gene>
<feature type="transmembrane region" description="Helical" evidence="7">
    <location>
        <begin position="46"/>
        <end position="65"/>
    </location>
</feature>
<accession>A0A6A6AMH3</accession>
<comment type="subcellular location">
    <subcellularLocation>
        <location evidence="1">Membrane</location>
        <topology evidence="1">Multi-pass membrane protein</topology>
    </subcellularLocation>
</comment>
<evidence type="ECO:0000259" key="8">
    <source>
        <dbReference type="Pfam" id="PF20684"/>
    </source>
</evidence>
<keyword evidence="2 7" id="KW-0812">Transmembrane</keyword>
<evidence type="ECO:0000256" key="6">
    <source>
        <dbReference type="SAM" id="MobiDB-lite"/>
    </source>
</evidence>
<dbReference type="EMBL" id="ML977500">
    <property type="protein sequence ID" value="KAF2132990.1"/>
    <property type="molecule type" value="Genomic_DNA"/>
</dbReference>
<dbReference type="GeneID" id="54406010"/>
<evidence type="ECO:0000256" key="3">
    <source>
        <dbReference type="ARBA" id="ARBA00022989"/>
    </source>
</evidence>
<dbReference type="GO" id="GO:0016020">
    <property type="term" value="C:membrane"/>
    <property type="evidence" value="ECO:0007669"/>
    <property type="project" value="UniProtKB-SubCell"/>
</dbReference>
<keyword evidence="3 7" id="KW-1133">Transmembrane helix</keyword>
<evidence type="ECO:0000256" key="5">
    <source>
        <dbReference type="ARBA" id="ARBA00038359"/>
    </source>
</evidence>
<keyword evidence="4 7" id="KW-0472">Membrane</keyword>
<feature type="region of interest" description="Disordered" evidence="6">
    <location>
        <begin position="287"/>
        <end position="318"/>
    </location>
</feature>
<feature type="transmembrane region" description="Helical" evidence="7">
    <location>
        <begin position="161"/>
        <end position="189"/>
    </location>
</feature>
<proteinExistence type="inferred from homology"/>
<protein>
    <recommendedName>
        <fullName evidence="8">Rhodopsin domain-containing protein</fullName>
    </recommendedName>
</protein>
<evidence type="ECO:0000313" key="10">
    <source>
        <dbReference type="Proteomes" id="UP000799771"/>
    </source>
</evidence>
<dbReference type="InterPro" id="IPR052337">
    <property type="entry name" value="SAT4-like"/>
</dbReference>
<sequence>MAESNGPTLAISLWTLTVIPLLFMILRIYSKTQHSKAFGLDDGLLALSWIFIFAYTTTLQISMHYGLGDRLENIEPEILPTTIQYMYIGEFFGFFAMPLGKTSFCVTLLRLTTVRWQRWILWFIMISFNTTMSLLAVLTWVQCRPVQKLWDSSVEGECWPYKLYMVTGLTIGAYSALADFALAICPWLIIRKVRMRQREKWGLIIAMSMGCLAGVCCVVKTAYIPGAATWVDFTYSTADMLIWALAESSITIIAASLPFLRLILKDMSSYSGSQSLKLSIRLPSQGDNATGIRSQQKPHKSHAVHPEDVRDDEASDRSILAETRGEFGKIMRSREVRIEYNDEEDHHRCAGRTATDMWTA</sequence>
<feature type="transmembrane region" description="Helical" evidence="7">
    <location>
        <begin position="121"/>
        <end position="141"/>
    </location>
</feature>
<feature type="transmembrane region" description="Helical" evidence="7">
    <location>
        <begin position="6"/>
        <end position="26"/>
    </location>
</feature>
<evidence type="ECO:0000256" key="2">
    <source>
        <dbReference type="ARBA" id="ARBA00022692"/>
    </source>
</evidence>
<evidence type="ECO:0000256" key="4">
    <source>
        <dbReference type="ARBA" id="ARBA00023136"/>
    </source>
</evidence>
<dbReference type="PANTHER" id="PTHR33048">
    <property type="entry name" value="PTH11-LIKE INTEGRAL MEMBRANE PROTEIN (AFU_ORTHOLOGUE AFUA_5G11245)"/>
    <property type="match status" value="1"/>
</dbReference>
<dbReference type="OrthoDB" id="3934549at2759"/>
<feature type="transmembrane region" description="Helical" evidence="7">
    <location>
        <begin position="242"/>
        <end position="264"/>
    </location>
</feature>
<feature type="domain" description="Rhodopsin" evidence="8">
    <location>
        <begin position="26"/>
        <end position="265"/>
    </location>
</feature>
<name>A0A6A6AMH3_9PLEO</name>
<dbReference type="Pfam" id="PF20684">
    <property type="entry name" value="Fung_rhodopsin"/>
    <property type="match status" value="1"/>
</dbReference>